<evidence type="ECO:0000313" key="3">
    <source>
        <dbReference type="Proteomes" id="UP000525078"/>
    </source>
</evidence>
<sequence length="139" mass="15318">MPMSDFLKRSVSYRASSSSPGRSSRRRVSASGGGIWSSFRLQPNKDYNSKQYYSPMGSFLRNLRAKVAKAIRLVSNKRRSSGKVSASSSSSLSSSNNLTRCRSVSDPMDSHRVEALEDCIEFLNSSASLKRSNSVSSNY</sequence>
<organism evidence="2 3">
    <name type="scientific">Cannabis sativa</name>
    <name type="common">Hemp</name>
    <name type="synonym">Marijuana</name>
    <dbReference type="NCBI Taxonomy" id="3483"/>
    <lineage>
        <taxon>Eukaryota</taxon>
        <taxon>Viridiplantae</taxon>
        <taxon>Streptophyta</taxon>
        <taxon>Embryophyta</taxon>
        <taxon>Tracheophyta</taxon>
        <taxon>Spermatophyta</taxon>
        <taxon>Magnoliopsida</taxon>
        <taxon>eudicotyledons</taxon>
        <taxon>Gunneridae</taxon>
        <taxon>Pentapetalae</taxon>
        <taxon>rosids</taxon>
        <taxon>fabids</taxon>
        <taxon>Rosales</taxon>
        <taxon>Cannabaceae</taxon>
        <taxon>Cannabis</taxon>
    </lineage>
</organism>
<reference evidence="2 3" key="1">
    <citation type="journal article" date="2020" name="bioRxiv">
        <title>Sequence and annotation of 42 cannabis genomes reveals extensive copy number variation in cannabinoid synthesis and pathogen resistance genes.</title>
        <authorList>
            <person name="Mckernan K.J."/>
            <person name="Helbert Y."/>
            <person name="Kane L.T."/>
            <person name="Ebling H."/>
            <person name="Zhang L."/>
            <person name="Liu B."/>
            <person name="Eaton Z."/>
            <person name="Mclaughlin S."/>
            <person name="Kingan S."/>
            <person name="Baybayan P."/>
            <person name="Concepcion G."/>
            <person name="Jordan M."/>
            <person name="Riva A."/>
            <person name="Barbazuk W."/>
            <person name="Harkins T."/>
        </authorList>
    </citation>
    <scope>NUCLEOTIDE SEQUENCE [LARGE SCALE GENOMIC DNA]</scope>
    <source>
        <strain evidence="3">cv. Jamaican Lion 4</strain>
        <tissue evidence="2">Leaf</tissue>
    </source>
</reference>
<feature type="compositionally biased region" description="Low complexity" evidence="1">
    <location>
        <begin position="82"/>
        <end position="95"/>
    </location>
</feature>
<dbReference type="EMBL" id="JAATIP010000297">
    <property type="protein sequence ID" value="KAF4353344.1"/>
    <property type="molecule type" value="Genomic_DNA"/>
</dbReference>
<name>A0A7J6E4R2_CANSA</name>
<proteinExistence type="predicted"/>
<accession>A0A7J6E4R2</accession>
<feature type="region of interest" description="Disordered" evidence="1">
    <location>
        <begin position="1"/>
        <end position="48"/>
    </location>
</feature>
<feature type="compositionally biased region" description="Polar residues" evidence="1">
    <location>
        <begin position="39"/>
        <end position="48"/>
    </location>
</feature>
<dbReference type="Proteomes" id="UP000525078">
    <property type="component" value="Unassembled WGS sequence"/>
</dbReference>
<dbReference type="AlphaFoldDB" id="A0A7J6E4R2"/>
<comment type="caution">
    <text evidence="2">The sequence shown here is derived from an EMBL/GenBank/DDBJ whole genome shotgun (WGS) entry which is preliminary data.</text>
</comment>
<protein>
    <recommendedName>
        <fullName evidence="4">Josephin-like protein</fullName>
    </recommendedName>
</protein>
<gene>
    <name evidence="2" type="ORF">F8388_015755</name>
</gene>
<evidence type="ECO:0008006" key="4">
    <source>
        <dbReference type="Google" id="ProtNLM"/>
    </source>
</evidence>
<dbReference type="PANTHER" id="PTHR34355:SF1">
    <property type="entry name" value="JOSEPHIN-LIKE PROTEIN"/>
    <property type="match status" value="1"/>
</dbReference>
<evidence type="ECO:0000256" key="1">
    <source>
        <dbReference type="SAM" id="MobiDB-lite"/>
    </source>
</evidence>
<dbReference type="PANTHER" id="PTHR34355">
    <property type="entry name" value="JOSEPHIN-LIKE PROTEIN"/>
    <property type="match status" value="1"/>
</dbReference>
<evidence type="ECO:0000313" key="2">
    <source>
        <dbReference type="EMBL" id="KAF4353344.1"/>
    </source>
</evidence>
<feature type="region of interest" description="Disordered" evidence="1">
    <location>
        <begin position="76"/>
        <end position="107"/>
    </location>
</feature>
<feature type="compositionally biased region" description="Low complexity" evidence="1">
    <location>
        <begin position="9"/>
        <end position="22"/>
    </location>
</feature>